<comment type="caution">
    <text evidence="6">The sequence shown here is derived from an EMBL/GenBank/DDBJ whole genome shotgun (WGS) entry which is preliminary data.</text>
</comment>
<dbReference type="EMBL" id="VANU01000001">
    <property type="protein sequence ID" value="TLP40461.1"/>
    <property type="molecule type" value="Genomic_DNA"/>
</dbReference>
<dbReference type="PANTHER" id="PTHR33798:SF5">
    <property type="entry name" value="FLAVIN REDUCTASE LIKE DOMAIN-CONTAINING PROTEIN"/>
    <property type="match status" value="1"/>
</dbReference>
<proteinExistence type="inferred from homology"/>
<reference evidence="6 7" key="1">
    <citation type="submission" date="2019-05" db="EMBL/GenBank/DDBJ databases">
        <title>Arcobacter sp. nov., isolated from sea sediment.</title>
        <authorList>
            <person name="Kim W."/>
        </authorList>
    </citation>
    <scope>NUCLEOTIDE SEQUENCE [LARGE SCALE GENOMIC DNA]</scope>
    <source>
        <strain evidence="6 7">CAU 1517</strain>
    </source>
</reference>
<dbReference type="GO" id="GO:0016646">
    <property type="term" value="F:oxidoreductase activity, acting on the CH-NH group of donors, NAD or NADP as acceptor"/>
    <property type="evidence" value="ECO:0007669"/>
    <property type="project" value="UniProtKB-ARBA"/>
</dbReference>
<dbReference type="InterPro" id="IPR002563">
    <property type="entry name" value="Flavin_Rdtase-like_dom"/>
</dbReference>
<evidence type="ECO:0000256" key="1">
    <source>
        <dbReference type="ARBA" id="ARBA00001917"/>
    </source>
</evidence>
<dbReference type="SMART" id="SM00903">
    <property type="entry name" value="Flavin_Reduct"/>
    <property type="match status" value="1"/>
</dbReference>
<evidence type="ECO:0000313" key="7">
    <source>
        <dbReference type="Proteomes" id="UP000308901"/>
    </source>
</evidence>
<dbReference type="SUPFAM" id="SSF50475">
    <property type="entry name" value="FMN-binding split barrel"/>
    <property type="match status" value="1"/>
</dbReference>
<dbReference type="InterPro" id="IPR012349">
    <property type="entry name" value="Split_barrel_FMN-bd"/>
</dbReference>
<dbReference type="Proteomes" id="UP000308901">
    <property type="component" value="Unassembled WGS sequence"/>
</dbReference>
<keyword evidence="7" id="KW-1185">Reference proteome</keyword>
<dbReference type="PANTHER" id="PTHR33798">
    <property type="entry name" value="FLAVOPROTEIN OXYGENASE"/>
    <property type="match status" value="1"/>
</dbReference>
<sequence>MIIDTKDVKNEELYKLLIGSVLPRPIAWVGTLDKKGIPNLAPFSFFNIASVNPPVVSISILNKLDGVKKDTLINIQNTEVFSISIVSYDLVEKMAITGKDYELDVDEFKVAGVSCLPCKKIASVYVGESKVTFECRLHSIVDFGDVEKAGNLVLANVVAIHVHDNIIEWPNIDMLKLDAVARASGPYYSTIRDKFLINN</sequence>
<dbReference type="Pfam" id="PF01613">
    <property type="entry name" value="Flavin_Reduct"/>
    <property type="match status" value="1"/>
</dbReference>
<gene>
    <name evidence="6" type="ORF">FDK22_00155</name>
</gene>
<comment type="cofactor">
    <cofactor evidence="1">
        <name>FMN</name>
        <dbReference type="ChEBI" id="CHEBI:58210"/>
    </cofactor>
</comment>
<organism evidence="6 7">
    <name type="scientific">Arcobacter arenosus</name>
    <dbReference type="NCBI Taxonomy" id="2576037"/>
    <lineage>
        <taxon>Bacteria</taxon>
        <taxon>Pseudomonadati</taxon>
        <taxon>Campylobacterota</taxon>
        <taxon>Epsilonproteobacteria</taxon>
        <taxon>Campylobacterales</taxon>
        <taxon>Arcobacteraceae</taxon>
        <taxon>Arcobacter</taxon>
    </lineage>
</organism>
<evidence type="ECO:0000259" key="5">
    <source>
        <dbReference type="SMART" id="SM00903"/>
    </source>
</evidence>
<dbReference type="RefSeq" id="WP_138150752.1">
    <property type="nucleotide sequence ID" value="NZ_VANU01000001.1"/>
</dbReference>
<evidence type="ECO:0000256" key="4">
    <source>
        <dbReference type="ARBA" id="ARBA00038054"/>
    </source>
</evidence>
<dbReference type="GO" id="GO:0010181">
    <property type="term" value="F:FMN binding"/>
    <property type="evidence" value="ECO:0007669"/>
    <property type="project" value="InterPro"/>
</dbReference>
<keyword evidence="2" id="KW-0285">Flavoprotein</keyword>
<evidence type="ECO:0000256" key="3">
    <source>
        <dbReference type="ARBA" id="ARBA00022643"/>
    </source>
</evidence>
<keyword evidence="3" id="KW-0288">FMN</keyword>
<protein>
    <submittedName>
        <fullName evidence="6">Flavin reductase family protein</fullName>
    </submittedName>
</protein>
<evidence type="ECO:0000313" key="6">
    <source>
        <dbReference type="EMBL" id="TLP40461.1"/>
    </source>
</evidence>
<dbReference type="AlphaFoldDB" id="A0A5R8Y3L8"/>
<feature type="domain" description="Flavin reductase like" evidence="5">
    <location>
        <begin position="19"/>
        <end position="164"/>
    </location>
</feature>
<comment type="similarity">
    <text evidence="4">Belongs to the flavoredoxin family.</text>
</comment>
<dbReference type="Gene3D" id="2.30.110.10">
    <property type="entry name" value="Electron Transport, Fmn-binding Protein, Chain A"/>
    <property type="match status" value="1"/>
</dbReference>
<evidence type="ECO:0000256" key="2">
    <source>
        <dbReference type="ARBA" id="ARBA00022630"/>
    </source>
</evidence>
<name>A0A5R8Y3L8_9BACT</name>
<accession>A0A5R8Y3L8</accession>
<dbReference type="OrthoDB" id="9794638at2"/>